<reference evidence="5" key="1">
    <citation type="journal article" date="2012" name="Appl. Microbiol. Biotechnol.">
        <title>The complete genome sequence of Pantoea ananatis AJ13355, an organism with great biotechnological potential.</title>
        <authorList>
            <person name="Hara Y."/>
            <person name="Kadotani N."/>
            <person name="Izui H."/>
            <person name="Katashkina J.I."/>
            <person name="Kuvaeva T.M."/>
            <person name="Andreeva I.G."/>
            <person name="Golubeva L.I."/>
            <person name="Malko D.B."/>
            <person name="Makeev V.J."/>
            <person name="Mashko S.V."/>
            <person name="Kozlov Y.I."/>
        </authorList>
    </citation>
    <scope>NUCLEOTIDE SEQUENCE [LARGE SCALE GENOMIC DNA]</scope>
    <source>
        <strain evidence="5">AJ13355</strain>
    </source>
</reference>
<dbReference type="SUPFAM" id="SSF50486">
    <property type="entry name" value="FMT C-terminal domain-like"/>
    <property type="match status" value="1"/>
</dbReference>
<evidence type="ECO:0000259" key="2">
    <source>
        <dbReference type="Pfam" id="PF00551"/>
    </source>
</evidence>
<dbReference type="GO" id="GO:0005829">
    <property type="term" value="C:cytosol"/>
    <property type="evidence" value="ECO:0007669"/>
    <property type="project" value="TreeGrafter"/>
</dbReference>
<dbReference type="EMBL" id="AP012032">
    <property type="protein sequence ID" value="BAK12781.1"/>
    <property type="molecule type" value="Genomic_DNA"/>
</dbReference>
<dbReference type="InterPro" id="IPR005793">
    <property type="entry name" value="Formyl_trans_C"/>
</dbReference>
<dbReference type="eggNOG" id="COG0223">
    <property type="taxonomic scope" value="Bacteria"/>
</dbReference>
<feature type="domain" description="Formyl transferase N-terminal" evidence="2">
    <location>
        <begin position="75"/>
        <end position="204"/>
    </location>
</feature>
<name>A0A0H3L0D6_PANAA</name>
<dbReference type="InterPro" id="IPR002376">
    <property type="entry name" value="Formyl_transf_N"/>
</dbReference>
<dbReference type="Proteomes" id="UP000006690">
    <property type="component" value="Chromosome"/>
</dbReference>
<dbReference type="PANTHER" id="PTHR11138:SF5">
    <property type="entry name" value="METHIONYL-TRNA FORMYLTRANSFERASE, MITOCHONDRIAL"/>
    <property type="match status" value="1"/>
</dbReference>
<accession>A0A0H3L0D6</accession>
<evidence type="ECO:0000259" key="3">
    <source>
        <dbReference type="Pfam" id="PF02911"/>
    </source>
</evidence>
<protein>
    <submittedName>
        <fullName evidence="4">Bifunctional polymyxin resistance ArnA protein</fullName>
    </submittedName>
</protein>
<dbReference type="Pfam" id="PF00551">
    <property type="entry name" value="Formyl_trans_N"/>
    <property type="match status" value="1"/>
</dbReference>
<dbReference type="InterPro" id="IPR011034">
    <property type="entry name" value="Formyl_transferase-like_C_sf"/>
</dbReference>
<evidence type="ECO:0000256" key="1">
    <source>
        <dbReference type="SAM" id="MobiDB-lite"/>
    </source>
</evidence>
<evidence type="ECO:0000313" key="5">
    <source>
        <dbReference type="Proteomes" id="UP000006690"/>
    </source>
</evidence>
<dbReference type="InterPro" id="IPR036477">
    <property type="entry name" value="Formyl_transf_N_sf"/>
</dbReference>
<dbReference type="Pfam" id="PF02911">
    <property type="entry name" value="Formyl_trans_C"/>
    <property type="match status" value="1"/>
</dbReference>
<dbReference type="Gene3D" id="3.40.50.12230">
    <property type="match status" value="1"/>
</dbReference>
<feature type="region of interest" description="Disordered" evidence="1">
    <location>
        <begin position="1"/>
        <end position="23"/>
    </location>
</feature>
<dbReference type="CDD" id="cd08702">
    <property type="entry name" value="Arna_FMT_C"/>
    <property type="match status" value="1"/>
</dbReference>
<dbReference type="AlphaFoldDB" id="A0A0H3L0D6"/>
<dbReference type="GO" id="GO:0004479">
    <property type="term" value="F:methionyl-tRNA formyltransferase activity"/>
    <property type="evidence" value="ECO:0007669"/>
    <property type="project" value="TreeGrafter"/>
</dbReference>
<dbReference type="PANTHER" id="PTHR11138">
    <property type="entry name" value="METHIONYL-TRNA FORMYLTRANSFERASE"/>
    <property type="match status" value="1"/>
</dbReference>
<feature type="domain" description="Formyl transferase C-terminal" evidence="3">
    <location>
        <begin position="231"/>
        <end position="321"/>
    </location>
</feature>
<dbReference type="HOGENOM" id="CLU_033347_2_0_6"/>
<dbReference type="KEGG" id="paj:PAJ_2701"/>
<dbReference type="PATRIC" id="fig|553.3.peg.587"/>
<dbReference type="SUPFAM" id="SSF53328">
    <property type="entry name" value="Formyltransferase"/>
    <property type="match status" value="1"/>
</dbReference>
<gene>
    <name evidence="4" type="primary">arnA</name>
    <name evidence="4" type="ordered locus">PAJ_2701</name>
</gene>
<sequence length="335" mass="36065">MGLSTACNGQAVHHARPAGSGEKKMKESGMKAVLFGYHEMACTGLKALMDAGFTVSALFTHADPASGAQFYGSVARLAERHNIPVFITEDVNTAEWQARIASLEADYLFCFSYRQVLSEAILSSVKKGAYNVHAALLPAYRGRAHLNWVIIKGETQTGVTLHRMIKRPDAGPILAQKAVEIHPQDNALALHTRLVATTAQMLPTWLDALVAGELTETPQDERAASCFGSRKPEDGQIHWQAPARDIHNLVRALAFPWPGAFTLADSQRFTVWQTRVIDARKASQPGEVVSVTPLVIGCGQGQLEILQGQSAGGESVTGTTLAGQLGLIVGQHLAR</sequence>
<evidence type="ECO:0000313" key="4">
    <source>
        <dbReference type="EMBL" id="BAK12781.1"/>
    </source>
</evidence>
<proteinExistence type="predicted"/>
<organism evidence="4 5">
    <name type="scientific">Pantoea ananatis (strain AJ13355)</name>
    <dbReference type="NCBI Taxonomy" id="932677"/>
    <lineage>
        <taxon>Bacteria</taxon>
        <taxon>Pseudomonadati</taxon>
        <taxon>Pseudomonadota</taxon>
        <taxon>Gammaproteobacteria</taxon>
        <taxon>Enterobacterales</taxon>
        <taxon>Erwiniaceae</taxon>
        <taxon>Pantoea</taxon>
    </lineage>
</organism>